<name>A0A8S9M9K9_BRACR</name>
<gene>
    <name evidence="1" type="ORF">F2Q68_00039561</name>
</gene>
<sequence>MESLADLREGFSSRSLLIEVPVKEQTSLEGRDGSGDAAFGNGHLLLIKAGYVISQGFRPMLEDFVEAVKCFL</sequence>
<accession>A0A8S9M9K9</accession>
<dbReference type="EMBL" id="QGKW02000007">
    <property type="protein sequence ID" value="KAF2616720.1"/>
    <property type="molecule type" value="Genomic_DNA"/>
</dbReference>
<evidence type="ECO:0000313" key="1">
    <source>
        <dbReference type="EMBL" id="KAF2616720.1"/>
    </source>
</evidence>
<protein>
    <submittedName>
        <fullName evidence="1">Uncharacterized protein</fullName>
    </submittedName>
</protein>
<evidence type="ECO:0000313" key="2">
    <source>
        <dbReference type="Proteomes" id="UP000712281"/>
    </source>
</evidence>
<dbReference type="Proteomes" id="UP000712281">
    <property type="component" value="Unassembled WGS sequence"/>
</dbReference>
<dbReference type="AlphaFoldDB" id="A0A8S9M9K9"/>
<proteinExistence type="predicted"/>
<comment type="caution">
    <text evidence="1">The sequence shown here is derived from an EMBL/GenBank/DDBJ whole genome shotgun (WGS) entry which is preliminary data.</text>
</comment>
<reference evidence="1" key="1">
    <citation type="submission" date="2019-12" db="EMBL/GenBank/DDBJ databases">
        <title>Genome sequencing and annotation of Brassica cretica.</title>
        <authorList>
            <person name="Studholme D.J."/>
            <person name="Sarris P.F."/>
        </authorList>
    </citation>
    <scope>NUCLEOTIDE SEQUENCE</scope>
    <source>
        <strain evidence="1">PFS-001/15</strain>
        <tissue evidence="1">Leaf</tissue>
    </source>
</reference>
<organism evidence="1 2">
    <name type="scientific">Brassica cretica</name>
    <name type="common">Mustard</name>
    <dbReference type="NCBI Taxonomy" id="69181"/>
    <lineage>
        <taxon>Eukaryota</taxon>
        <taxon>Viridiplantae</taxon>
        <taxon>Streptophyta</taxon>
        <taxon>Embryophyta</taxon>
        <taxon>Tracheophyta</taxon>
        <taxon>Spermatophyta</taxon>
        <taxon>Magnoliopsida</taxon>
        <taxon>eudicotyledons</taxon>
        <taxon>Gunneridae</taxon>
        <taxon>Pentapetalae</taxon>
        <taxon>rosids</taxon>
        <taxon>malvids</taxon>
        <taxon>Brassicales</taxon>
        <taxon>Brassicaceae</taxon>
        <taxon>Brassiceae</taxon>
        <taxon>Brassica</taxon>
    </lineage>
</organism>